<evidence type="ECO:0000256" key="3">
    <source>
        <dbReference type="SAM" id="SignalP"/>
    </source>
</evidence>
<dbReference type="EMBL" id="CP033367">
    <property type="protein sequence ID" value="QKD02559.1"/>
    <property type="molecule type" value="Genomic_DNA"/>
</dbReference>
<dbReference type="InterPro" id="IPR028081">
    <property type="entry name" value="Leu-bd"/>
</dbReference>
<organism evidence="5 6">
    <name type="scientific">Mesorhizobium loti R88b</name>
    <dbReference type="NCBI Taxonomy" id="935548"/>
    <lineage>
        <taxon>Bacteria</taxon>
        <taxon>Pseudomonadati</taxon>
        <taxon>Pseudomonadota</taxon>
        <taxon>Alphaproteobacteria</taxon>
        <taxon>Hyphomicrobiales</taxon>
        <taxon>Phyllobacteriaceae</taxon>
        <taxon>Mesorhizobium</taxon>
    </lineage>
</organism>
<keyword evidence="2 3" id="KW-0732">Signal</keyword>
<dbReference type="PANTHER" id="PTHR47235">
    <property type="entry name" value="BLR6548 PROTEIN"/>
    <property type="match status" value="1"/>
</dbReference>
<feature type="signal peptide" evidence="3">
    <location>
        <begin position="1"/>
        <end position="21"/>
    </location>
</feature>
<evidence type="ECO:0000256" key="1">
    <source>
        <dbReference type="ARBA" id="ARBA00010062"/>
    </source>
</evidence>
<dbReference type="Proteomes" id="UP000503017">
    <property type="component" value="Chromosome"/>
</dbReference>
<accession>A0A6M7WPL7</accession>
<dbReference type="SUPFAM" id="SSF53822">
    <property type="entry name" value="Periplasmic binding protein-like I"/>
    <property type="match status" value="1"/>
</dbReference>
<dbReference type="Gene3D" id="3.40.50.2300">
    <property type="match status" value="2"/>
</dbReference>
<sequence length="394" mass="41581">MQWKSSLVAVAFAGVSLAAMAGTASAAGPTCKDGTIKVGAVSTITGPADFSEVPKATQAAFDAVNAAGGINGCKIDYTIADDKADPAVAAQAARDLIDNKEAVALVGSGSLLDCAVNSATYSRKKVLSVQGLGVDAACFSSPNVAPVNVGPYTLSTAMAYYATNQLKSEKLCAFFIIIGGTQEAYKKAIENWEKISGKKIHLIDLTLPFQGDLTPYVIKARDAGCDAVLTNQVEPQVVQLIKTVDAQKITGIKWLFLAPGYTEQVASALADTKQPIYVGTEWEPFTEKSSPANAQWAADMQKAGRPLTAFSQGGYLAAQLFLKVVASIDGEVTRESVTKALHEMQPITNPLAGSPYVFGTAKVHSPMQATKVMRLEKGAWTVETPDWVVLPRAK</sequence>
<evidence type="ECO:0000313" key="5">
    <source>
        <dbReference type="EMBL" id="QKD02559.1"/>
    </source>
</evidence>
<dbReference type="PANTHER" id="PTHR47235:SF1">
    <property type="entry name" value="BLR6548 PROTEIN"/>
    <property type="match status" value="1"/>
</dbReference>
<feature type="chain" id="PRO_5026654150" evidence="3">
    <location>
        <begin position="22"/>
        <end position="394"/>
    </location>
</feature>
<dbReference type="RefSeq" id="WP_032925493.1">
    <property type="nucleotide sequence ID" value="NZ_CP033367.1"/>
</dbReference>
<dbReference type="CDD" id="cd06341">
    <property type="entry name" value="PBP1_ABC_ligand_binding-like"/>
    <property type="match status" value="1"/>
</dbReference>
<gene>
    <name evidence="5" type="ORF">EB235_14490</name>
</gene>
<evidence type="ECO:0000259" key="4">
    <source>
        <dbReference type="Pfam" id="PF13458"/>
    </source>
</evidence>
<protein>
    <submittedName>
        <fullName evidence="5">Branched-chain amino acid ABC transporter substrate-binding protein</fullName>
    </submittedName>
</protein>
<feature type="domain" description="Leucine-binding protein" evidence="4">
    <location>
        <begin position="35"/>
        <end position="378"/>
    </location>
</feature>
<dbReference type="AlphaFoldDB" id="A0A6M7WPL7"/>
<evidence type="ECO:0000256" key="2">
    <source>
        <dbReference type="ARBA" id="ARBA00022729"/>
    </source>
</evidence>
<comment type="similarity">
    <text evidence="1">Belongs to the leucine-binding protein family.</text>
</comment>
<name>A0A6M7WPL7_RHILI</name>
<evidence type="ECO:0000313" key="6">
    <source>
        <dbReference type="Proteomes" id="UP000503017"/>
    </source>
</evidence>
<dbReference type="Pfam" id="PF13458">
    <property type="entry name" value="Peripla_BP_6"/>
    <property type="match status" value="1"/>
</dbReference>
<proteinExistence type="inferred from homology"/>
<reference evidence="5 6" key="1">
    <citation type="submission" date="2018-10" db="EMBL/GenBank/DDBJ databases">
        <authorList>
            <person name="Perry B.J."/>
            <person name="Sullivan J.T."/>
            <person name="Murphy R.J.T."/>
            <person name="Ramsay J.P."/>
            <person name="Ronson C.W."/>
        </authorList>
    </citation>
    <scope>NUCLEOTIDE SEQUENCE [LARGE SCALE GENOMIC DNA]</scope>
    <source>
        <strain evidence="5 6">R88b</strain>
    </source>
</reference>
<dbReference type="InterPro" id="IPR028082">
    <property type="entry name" value="Peripla_BP_I"/>
</dbReference>